<protein>
    <recommendedName>
        <fullName evidence="3">Toxic anion resistance protein</fullName>
    </recommendedName>
</protein>
<dbReference type="AlphaFoldDB" id="A0A0J7XZL7"/>
<dbReference type="EMBL" id="JACU01000004">
    <property type="protein sequence ID" value="KMS56653.1"/>
    <property type="molecule type" value="Genomic_DNA"/>
</dbReference>
<organism evidence="1 2">
    <name type="scientific">Novosphingobium barchaimii LL02</name>
    <dbReference type="NCBI Taxonomy" id="1114963"/>
    <lineage>
        <taxon>Bacteria</taxon>
        <taxon>Pseudomonadati</taxon>
        <taxon>Pseudomonadota</taxon>
        <taxon>Alphaproteobacteria</taxon>
        <taxon>Sphingomonadales</taxon>
        <taxon>Sphingomonadaceae</taxon>
        <taxon>Novosphingobium</taxon>
    </lineage>
</organism>
<reference evidence="1 2" key="1">
    <citation type="journal article" date="2015" name="G3 (Bethesda)">
        <title>Insights into Ongoing Evolution of the Hexachlorocyclohexane Catabolic Pathway from Comparative Genomics of Ten Sphingomonadaceae Strains.</title>
        <authorList>
            <person name="Pearce S.L."/>
            <person name="Oakeshott J.G."/>
            <person name="Pandey G."/>
        </authorList>
    </citation>
    <scope>NUCLEOTIDE SEQUENCE [LARGE SCALE GENOMIC DNA]</scope>
    <source>
        <strain evidence="1 2">LL02</strain>
    </source>
</reference>
<comment type="caution">
    <text evidence="1">The sequence shown here is derived from an EMBL/GenBank/DDBJ whole genome shotgun (WGS) entry which is preliminary data.</text>
</comment>
<sequence>MLRQWLVGSENDVLAAIETLGRQAIRDASQASGRLERSTSSTTSAQSVLLELQAFAETFEAPAPRRRLWFSARVEDKTPDPANLNTLVASLERERDAIARTLIGIEGDRAKLQLADDALDHALQLIRACGLAAESAARELALSKPPQALFLRETVPARLLAREQDLLTQIAVTRQGILALQLVADGQTALAQAIDRARDTSVAALRTALAARQAVTGSQDLTRQAQALESTVEAAGKASNSGRDVDRPLADAAAQIRRAIDAAQAAARDPRTPRQET</sequence>
<keyword evidence="2" id="KW-1185">Reference proteome</keyword>
<evidence type="ECO:0008006" key="3">
    <source>
        <dbReference type="Google" id="ProtNLM"/>
    </source>
</evidence>
<evidence type="ECO:0000313" key="1">
    <source>
        <dbReference type="EMBL" id="KMS56653.1"/>
    </source>
</evidence>
<dbReference type="Pfam" id="PF05816">
    <property type="entry name" value="TelA"/>
    <property type="match status" value="1"/>
</dbReference>
<dbReference type="PATRIC" id="fig|1114963.3.peg.1793"/>
<accession>A0A0J7XZL7</accession>
<evidence type="ECO:0000313" key="2">
    <source>
        <dbReference type="Proteomes" id="UP000052268"/>
    </source>
</evidence>
<dbReference type="Proteomes" id="UP000052268">
    <property type="component" value="Unassembled WGS sequence"/>
</dbReference>
<proteinExistence type="predicted"/>
<gene>
    <name evidence="1" type="ORF">V474_14850</name>
</gene>
<dbReference type="InterPro" id="IPR008863">
    <property type="entry name" value="Toxic_anion-R_TelA"/>
</dbReference>
<name>A0A0J7XZL7_9SPHN</name>